<dbReference type="AlphaFoldDB" id="A0A1B8QM79"/>
<reference evidence="5 7" key="2">
    <citation type="submission" date="2020-12" db="EMBL/GenBank/DDBJ databases">
        <title>FDA dAtabase for Regulatory Grade micrObial Sequences (FDA-ARGOS): Supporting development and validation of Infectious Disease Dx tests.</title>
        <authorList>
            <person name="Sproer C."/>
            <person name="Gronow S."/>
            <person name="Severitt S."/>
            <person name="Schroder I."/>
            <person name="Tallon L."/>
            <person name="Sadzewicz L."/>
            <person name="Zhao X."/>
            <person name="Boylan J."/>
            <person name="Ott S."/>
            <person name="Bowen H."/>
            <person name="Vavikolanu K."/>
            <person name="Mehta A."/>
            <person name="Aluvathingal J."/>
            <person name="Nadendla S."/>
            <person name="Lowell S."/>
            <person name="Myers T."/>
            <person name="Yan Y."/>
            <person name="Sichtig H."/>
        </authorList>
    </citation>
    <scope>NUCLEOTIDE SEQUENCE [LARGE SCALE GENOMIC DNA]</scope>
    <source>
        <strain evidence="5 7">FDAARGOS_869</strain>
    </source>
</reference>
<dbReference type="GO" id="GO:0003677">
    <property type="term" value="F:DNA binding"/>
    <property type="evidence" value="ECO:0007669"/>
    <property type="project" value="UniProtKB-KW"/>
</dbReference>
<dbReference type="PANTHER" id="PTHR46558">
    <property type="entry name" value="TRACRIPTIONAL REGULATORY PROTEIN-RELATED-RELATED"/>
    <property type="match status" value="1"/>
</dbReference>
<sequence>MIDFDTIRELREERNWTQEQMAEKLGLTRNGYAKIETGKSTPSLERLDEIASLFGVKLFELLKLDSKSVVYQIGENYHGNNNYYNNNEKLQEQIHQLHNDIEKLRLIIAHKDELLNQKDEYIKILKHLAKADDELPEL</sequence>
<evidence type="ECO:0000256" key="2">
    <source>
        <dbReference type="SAM" id="Coils"/>
    </source>
</evidence>
<evidence type="ECO:0000313" key="4">
    <source>
        <dbReference type="EMBL" id="OBX84939.1"/>
    </source>
</evidence>
<gene>
    <name evidence="4" type="ORF">A7456_01885</name>
    <name evidence="5" type="ORF">I6G26_04375</name>
</gene>
<keyword evidence="7" id="KW-1185">Reference proteome</keyword>
<dbReference type="Proteomes" id="UP000594834">
    <property type="component" value="Chromosome"/>
</dbReference>
<evidence type="ECO:0000313" key="7">
    <source>
        <dbReference type="Proteomes" id="UP000594834"/>
    </source>
</evidence>
<reference evidence="4 6" key="1">
    <citation type="submission" date="2016-05" db="EMBL/GenBank/DDBJ databases">
        <title>Draft genome sequence of Moraxella nonliquefaciens CCUG 348T.</title>
        <authorList>
            <person name="Salva-Serra F."/>
            <person name="Engstrom-Jakobsson H."/>
            <person name="Thorell K."/>
            <person name="Gonzales-Siles L."/>
            <person name="Karlsson R."/>
            <person name="Boulund F."/>
            <person name="Engstrand L."/>
            <person name="Kristiansson E."/>
            <person name="Moore E."/>
        </authorList>
    </citation>
    <scope>NUCLEOTIDE SEQUENCE [LARGE SCALE GENOMIC DNA]</scope>
    <source>
        <strain evidence="4 6">CCUG 348</strain>
    </source>
</reference>
<accession>A0A1B8QM79</accession>
<name>A0A1B8QM79_MORNO</name>
<dbReference type="CDD" id="cd00093">
    <property type="entry name" value="HTH_XRE"/>
    <property type="match status" value="1"/>
</dbReference>
<dbReference type="PANTHER" id="PTHR46558:SF15">
    <property type="entry name" value="HELIX-TURN-HELIX DOMAIN PROTEIN"/>
    <property type="match status" value="1"/>
</dbReference>
<dbReference type="SUPFAM" id="SSF47413">
    <property type="entry name" value="lambda repressor-like DNA-binding domains"/>
    <property type="match status" value="1"/>
</dbReference>
<dbReference type="Gene3D" id="1.10.260.40">
    <property type="entry name" value="lambda repressor-like DNA-binding domains"/>
    <property type="match status" value="1"/>
</dbReference>
<organism evidence="4 6">
    <name type="scientific">Moraxella nonliquefaciens</name>
    <dbReference type="NCBI Taxonomy" id="478"/>
    <lineage>
        <taxon>Bacteria</taxon>
        <taxon>Pseudomonadati</taxon>
        <taxon>Pseudomonadota</taxon>
        <taxon>Gammaproteobacteria</taxon>
        <taxon>Moraxellales</taxon>
        <taxon>Moraxellaceae</taxon>
        <taxon>Moraxella</taxon>
    </lineage>
</organism>
<dbReference type="EMBL" id="LXTW01000012">
    <property type="protein sequence ID" value="OBX84939.1"/>
    <property type="molecule type" value="Genomic_DNA"/>
</dbReference>
<dbReference type="STRING" id="478.A7456_01885"/>
<evidence type="ECO:0000259" key="3">
    <source>
        <dbReference type="PROSITE" id="PS50943"/>
    </source>
</evidence>
<keyword evidence="1" id="KW-0238">DNA-binding</keyword>
<evidence type="ECO:0000313" key="6">
    <source>
        <dbReference type="Proteomes" id="UP000092575"/>
    </source>
</evidence>
<proteinExistence type="predicted"/>
<feature type="coiled-coil region" evidence="2">
    <location>
        <begin position="80"/>
        <end position="107"/>
    </location>
</feature>
<keyword evidence="2" id="KW-0175">Coiled coil</keyword>
<dbReference type="SMART" id="SM00530">
    <property type="entry name" value="HTH_XRE"/>
    <property type="match status" value="1"/>
</dbReference>
<dbReference type="Proteomes" id="UP000092575">
    <property type="component" value="Unassembled WGS sequence"/>
</dbReference>
<dbReference type="RefSeq" id="WP_067008236.1">
    <property type="nucleotide sequence ID" value="NZ_CP065728.1"/>
</dbReference>
<feature type="domain" description="HTH cro/C1-type" evidence="3">
    <location>
        <begin position="7"/>
        <end position="61"/>
    </location>
</feature>
<dbReference type="Pfam" id="PF01381">
    <property type="entry name" value="HTH_3"/>
    <property type="match status" value="1"/>
</dbReference>
<dbReference type="EMBL" id="CP065728">
    <property type="protein sequence ID" value="QPT45233.1"/>
    <property type="molecule type" value="Genomic_DNA"/>
</dbReference>
<dbReference type="InterPro" id="IPR010982">
    <property type="entry name" value="Lambda_DNA-bd_dom_sf"/>
</dbReference>
<evidence type="ECO:0000256" key="1">
    <source>
        <dbReference type="ARBA" id="ARBA00023125"/>
    </source>
</evidence>
<dbReference type="PROSITE" id="PS50943">
    <property type="entry name" value="HTH_CROC1"/>
    <property type="match status" value="1"/>
</dbReference>
<protein>
    <submittedName>
        <fullName evidence="4 5">Transcriptional regulator</fullName>
    </submittedName>
</protein>
<dbReference type="InterPro" id="IPR001387">
    <property type="entry name" value="Cro/C1-type_HTH"/>
</dbReference>
<evidence type="ECO:0000313" key="5">
    <source>
        <dbReference type="EMBL" id="QPT45233.1"/>
    </source>
</evidence>